<dbReference type="GO" id="GO:0046872">
    <property type="term" value="F:metal ion binding"/>
    <property type="evidence" value="ECO:0007669"/>
    <property type="project" value="UniProtKB-KW"/>
</dbReference>
<feature type="binding site" evidence="1">
    <location>
        <position position="134"/>
    </location>
    <ligand>
        <name>Mg(2+)</name>
        <dbReference type="ChEBI" id="CHEBI:18420"/>
    </ligand>
</feature>
<dbReference type="KEGG" id="tmo:TMO_3069"/>
<dbReference type="InterPro" id="IPR036704">
    <property type="entry name" value="RraA/RraA-like_sf"/>
</dbReference>
<dbReference type="eggNOG" id="COG0684">
    <property type="taxonomic scope" value="Bacteria"/>
</dbReference>
<dbReference type="CDD" id="cd16841">
    <property type="entry name" value="RraA_family"/>
    <property type="match status" value="1"/>
</dbReference>
<gene>
    <name evidence="2" type="primary">hpsA</name>
    <name evidence="2" type="ordered locus">TMO_3069</name>
</gene>
<dbReference type="InterPro" id="IPR005493">
    <property type="entry name" value="RraA/RraA-like"/>
</dbReference>
<dbReference type="PANTHER" id="PTHR33254:SF16">
    <property type="entry name" value="BLR3842 PROTEIN"/>
    <property type="match status" value="1"/>
</dbReference>
<accession>I3TQ69</accession>
<sequence length="247" mass="26748">MKAGRQMTGHPLKDETRAKLARVSTASLATALFKRGLRNQFIQGAVPVAWKGRSMVGPAFTLRYIPAREDRNPITVFRDPEHKQRVAVETCPPGHVLVIDARKDARAASAGSILVTRLQMRGCAGIVTDGGFRDAEGIGRLEMPAYHARPSAPTNLTLHEAIEIDGPIACGDVAVFPGDVLVGDADGVMVIPAHLADELAAECSAMESYEDFVLERVKAGDTIIGLYPATKQENLDAYEDWRRDTGE</sequence>
<evidence type="ECO:0000256" key="1">
    <source>
        <dbReference type="PIRSR" id="PIRSR605493-1"/>
    </source>
</evidence>
<keyword evidence="3" id="KW-1185">Reference proteome</keyword>
<dbReference type="PANTHER" id="PTHR33254">
    <property type="entry name" value="4-HYDROXY-4-METHYL-2-OXOGLUTARATE ALDOLASE 3-RELATED"/>
    <property type="match status" value="1"/>
</dbReference>
<dbReference type="EMBL" id="CP003236">
    <property type="protein sequence ID" value="AFK54907.1"/>
    <property type="molecule type" value="Genomic_DNA"/>
</dbReference>
<dbReference type="SUPFAM" id="SSF89562">
    <property type="entry name" value="RraA-like"/>
    <property type="match status" value="1"/>
</dbReference>
<keyword evidence="1" id="KW-0460">Magnesium</keyword>
<dbReference type="Pfam" id="PF03737">
    <property type="entry name" value="RraA-like"/>
    <property type="match status" value="1"/>
</dbReference>
<dbReference type="Proteomes" id="UP000005258">
    <property type="component" value="Chromosome"/>
</dbReference>
<dbReference type="HOGENOM" id="CLU_072626_3_0_5"/>
<name>I3TQ69_TISMK</name>
<feature type="binding site" evidence="1">
    <location>
        <position position="133"/>
    </location>
    <ligand>
        <name>substrate</name>
    </ligand>
</feature>
<dbReference type="Gene3D" id="3.50.30.40">
    <property type="entry name" value="Ribonuclease E inhibitor RraA/RraA-like"/>
    <property type="match status" value="1"/>
</dbReference>
<dbReference type="NCBIfam" id="NF006093">
    <property type="entry name" value="PRK08245.1"/>
    <property type="match status" value="1"/>
</dbReference>
<reference evidence="2 3" key="1">
    <citation type="journal article" date="2012" name="J. Am. Chem. Soc.">
        <title>Bacterial biosynthesis and maturation of the didemnin anti-cancer agents.</title>
        <authorList>
            <person name="Xu Y."/>
            <person name="Kersten R.D."/>
            <person name="Nam S.J."/>
            <person name="Lu L."/>
            <person name="Al-Suwailem A.M."/>
            <person name="Zheng H."/>
            <person name="Fenical W."/>
            <person name="Dorrestein P.C."/>
            <person name="Moore B.S."/>
            <person name="Qian P.Y."/>
        </authorList>
    </citation>
    <scope>NUCLEOTIDE SEQUENCE [LARGE SCALE GENOMIC DNA]</scope>
    <source>
        <strain evidence="2 3">KA081020-065</strain>
    </source>
</reference>
<dbReference type="PATRIC" id="fig|1110502.3.peg.3147"/>
<dbReference type="STRING" id="1110502.TMO_3069"/>
<evidence type="ECO:0000313" key="2">
    <source>
        <dbReference type="EMBL" id="AFK54907.1"/>
    </source>
</evidence>
<feature type="binding site" evidence="1">
    <location>
        <begin position="111"/>
        <end position="114"/>
    </location>
    <ligand>
        <name>substrate</name>
    </ligand>
</feature>
<organism evidence="2 3">
    <name type="scientific">Tistrella mobilis (strain KA081020-065)</name>
    <dbReference type="NCBI Taxonomy" id="1110502"/>
    <lineage>
        <taxon>Bacteria</taxon>
        <taxon>Pseudomonadati</taxon>
        <taxon>Pseudomonadota</taxon>
        <taxon>Alphaproteobacteria</taxon>
        <taxon>Geminicoccales</taxon>
        <taxon>Geminicoccaceae</taxon>
        <taxon>Tistrella</taxon>
    </lineage>
</organism>
<keyword evidence="1" id="KW-0479">Metal-binding</keyword>
<dbReference type="AlphaFoldDB" id="I3TQ69"/>
<comment type="cofactor">
    <cofactor evidence="1">
        <name>Mg(2+)</name>
        <dbReference type="ChEBI" id="CHEBI:18420"/>
    </cofactor>
</comment>
<protein>
    <submittedName>
        <fullName evidence="2">3-hexulose-6-phosphate synthase</fullName>
    </submittedName>
</protein>
<evidence type="ECO:0000313" key="3">
    <source>
        <dbReference type="Proteomes" id="UP000005258"/>
    </source>
</evidence>
<proteinExistence type="predicted"/>